<organism evidence="2">
    <name type="scientific">Leptocylindrus danicus</name>
    <dbReference type="NCBI Taxonomy" id="163516"/>
    <lineage>
        <taxon>Eukaryota</taxon>
        <taxon>Sar</taxon>
        <taxon>Stramenopiles</taxon>
        <taxon>Ochrophyta</taxon>
        <taxon>Bacillariophyta</taxon>
        <taxon>Coscinodiscophyceae</taxon>
        <taxon>Chaetocerotophycidae</taxon>
        <taxon>Leptocylindrales</taxon>
        <taxon>Leptocylindraceae</taxon>
        <taxon>Leptocylindrus</taxon>
    </lineage>
</organism>
<reference evidence="2" key="1">
    <citation type="submission" date="2021-01" db="EMBL/GenBank/DDBJ databases">
        <authorList>
            <person name="Corre E."/>
            <person name="Pelletier E."/>
            <person name="Niang G."/>
            <person name="Scheremetjew M."/>
            <person name="Finn R."/>
            <person name="Kale V."/>
            <person name="Holt S."/>
            <person name="Cochrane G."/>
            <person name="Meng A."/>
            <person name="Brown T."/>
            <person name="Cohen L."/>
        </authorList>
    </citation>
    <scope>NUCLEOTIDE SEQUENCE</scope>
    <source>
        <strain evidence="2">B650</strain>
    </source>
</reference>
<name>A0A7S2LAT5_9STRA</name>
<feature type="transmembrane region" description="Helical" evidence="1">
    <location>
        <begin position="12"/>
        <end position="38"/>
    </location>
</feature>
<proteinExistence type="predicted"/>
<keyword evidence="1" id="KW-1133">Transmembrane helix</keyword>
<evidence type="ECO:0000256" key="1">
    <source>
        <dbReference type="SAM" id="Phobius"/>
    </source>
</evidence>
<protein>
    <submittedName>
        <fullName evidence="2">Uncharacterized protein</fullName>
    </submittedName>
</protein>
<keyword evidence="1" id="KW-0472">Membrane</keyword>
<sequence length="179" mass="20969">MPSRKMRNPFDNISCPAIMFMFLLDLANMLQEIFFFALLPSGVKAEDVNVFLSSDGLSVVIQVFWPVDSVMMNPMQRWHEDFPTEGITRNHHALVSYIEQLNQVLLRQDADMRDKRTIKSTFIYNLGTRAEQPFDFEKQVKLVAGNRPDENYVVMRLYVMRTNAVRYVPRQFSVPRANW</sequence>
<dbReference type="AlphaFoldDB" id="A0A7S2LAT5"/>
<gene>
    <name evidence="2" type="ORF">LDAN0321_LOCUS16669</name>
</gene>
<dbReference type="EMBL" id="HBGY01026897">
    <property type="protein sequence ID" value="CAD9600976.1"/>
    <property type="molecule type" value="Transcribed_RNA"/>
</dbReference>
<accession>A0A7S2LAT5</accession>
<evidence type="ECO:0000313" key="2">
    <source>
        <dbReference type="EMBL" id="CAD9600976.1"/>
    </source>
</evidence>
<keyword evidence="1" id="KW-0812">Transmembrane</keyword>